<accession>A0A3S0ZFG6</accession>
<dbReference type="PROSITE" id="PS00086">
    <property type="entry name" value="CYTOCHROME_P450"/>
    <property type="match status" value="1"/>
</dbReference>
<dbReference type="GO" id="GO:0006805">
    <property type="term" value="P:xenobiotic metabolic process"/>
    <property type="evidence" value="ECO:0007669"/>
    <property type="project" value="TreeGrafter"/>
</dbReference>
<feature type="binding site" description="axial binding residue" evidence="7">
    <location>
        <position position="364"/>
    </location>
    <ligand>
        <name>heme</name>
        <dbReference type="ChEBI" id="CHEBI:30413"/>
    </ligand>
    <ligandPart>
        <name>Fe</name>
        <dbReference type="ChEBI" id="CHEBI:18248"/>
    </ligandPart>
</feature>
<comment type="similarity">
    <text evidence="2 8">Belongs to the cytochrome P450 family.</text>
</comment>
<dbReference type="EMBL" id="RQTK01000666">
    <property type="protein sequence ID" value="RUS76396.1"/>
    <property type="molecule type" value="Genomic_DNA"/>
</dbReference>
<dbReference type="Pfam" id="PF00067">
    <property type="entry name" value="p450"/>
    <property type="match status" value="1"/>
</dbReference>
<evidence type="ECO:0000256" key="8">
    <source>
        <dbReference type="RuleBase" id="RU000461"/>
    </source>
</evidence>
<evidence type="ECO:0000256" key="2">
    <source>
        <dbReference type="ARBA" id="ARBA00010617"/>
    </source>
</evidence>
<proteinExistence type="inferred from homology"/>
<dbReference type="PRINTS" id="PR00385">
    <property type="entry name" value="P450"/>
</dbReference>
<evidence type="ECO:0000256" key="6">
    <source>
        <dbReference type="ARBA" id="ARBA00023033"/>
    </source>
</evidence>
<dbReference type="InterPro" id="IPR050182">
    <property type="entry name" value="Cytochrome_P450_fam2"/>
</dbReference>
<dbReference type="GO" id="GO:0005506">
    <property type="term" value="F:iron ion binding"/>
    <property type="evidence" value="ECO:0007669"/>
    <property type="project" value="InterPro"/>
</dbReference>
<comment type="caution">
    <text evidence="9">The sequence shown here is derived from an EMBL/GenBank/DDBJ whole genome shotgun (WGS) entry which is preliminary data.</text>
</comment>
<evidence type="ECO:0000256" key="1">
    <source>
        <dbReference type="ARBA" id="ARBA00001971"/>
    </source>
</evidence>
<dbReference type="AlphaFoldDB" id="A0A3S0ZFG6"/>
<keyword evidence="5 7" id="KW-0408">Iron</keyword>
<reference evidence="9 10" key="1">
    <citation type="submission" date="2019-01" db="EMBL/GenBank/DDBJ databases">
        <title>A draft genome assembly of the solar-powered sea slug Elysia chlorotica.</title>
        <authorList>
            <person name="Cai H."/>
            <person name="Li Q."/>
            <person name="Fang X."/>
            <person name="Li J."/>
            <person name="Curtis N.E."/>
            <person name="Altenburger A."/>
            <person name="Shibata T."/>
            <person name="Feng M."/>
            <person name="Maeda T."/>
            <person name="Schwartz J.A."/>
            <person name="Shigenobu S."/>
            <person name="Lundholm N."/>
            <person name="Nishiyama T."/>
            <person name="Yang H."/>
            <person name="Hasebe M."/>
            <person name="Li S."/>
            <person name="Pierce S.K."/>
            <person name="Wang J."/>
        </authorList>
    </citation>
    <scope>NUCLEOTIDE SEQUENCE [LARGE SCALE GENOMIC DNA]</scope>
    <source>
        <strain evidence="9">EC2010</strain>
        <tissue evidence="9">Whole organism of an adult</tissue>
    </source>
</reference>
<dbReference type="SUPFAM" id="SSF48264">
    <property type="entry name" value="Cytochrome P450"/>
    <property type="match status" value="1"/>
</dbReference>
<dbReference type="OrthoDB" id="2789670at2759"/>
<dbReference type="Proteomes" id="UP000271974">
    <property type="component" value="Unassembled WGS sequence"/>
</dbReference>
<dbReference type="GO" id="GO:0008395">
    <property type="term" value="F:steroid hydroxylase activity"/>
    <property type="evidence" value="ECO:0007669"/>
    <property type="project" value="TreeGrafter"/>
</dbReference>
<keyword evidence="3 7" id="KW-0479">Metal-binding</keyword>
<comment type="cofactor">
    <cofactor evidence="1 7">
        <name>heme</name>
        <dbReference type="ChEBI" id="CHEBI:30413"/>
    </cofactor>
</comment>
<dbReference type="InterPro" id="IPR017972">
    <property type="entry name" value="Cyt_P450_CS"/>
</dbReference>
<dbReference type="PANTHER" id="PTHR24300">
    <property type="entry name" value="CYTOCHROME P450 508A4-RELATED"/>
    <property type="match status" value="1"/>
</dbReference>
<dbReference type="Gene3D" id="1.10.630.10">
    <property type="entry name" value="Cytochrome P450"/>
    <property type="match status" value="1"/>
</dbReference>
<evidence type="ECO:0000256" key="3">
    <source>
        <dbReference type="ARBA" id="ARBA00022723"/>
    </source>
</evidence>
<protein>
    <recommendedName>
        <fullName evidence="11">Cytochrome P450</fullName>
    </recommendedName>
</protein>
<organism evidence="9 10">
    <name type="scientific">Elysia chlorotica</name>
    <name type="common">Eastern emerald elysia</name>
    <name type="synonym">Sea slug</name>
    <dbReference type="NCBI Taxonomy" id="188477"/>
    <lineage>
        <taxon>Eukaryota</taxon>
        <taxon>Metazoa</taxon>
        <taxon>Spiralia</taxon>
        <taxon>Lophotrochozoa</taxon>
        <taxon>Mollusca</taxon>
        <taxon>Gastropoda</taxon>
        <taxon>Heterobranchia</taxon>
        <taxon>Euthyneura</taxon>
        <taxon>Panpulmonata</taxon>
        <taxon>Sacoglossa</taxon>
        <taxon>Placobranchoidea</taxon>
        <taxon>Plakobranchidae</taxon>
        <taxon>Elysia</taxon>
    </lineage>
</organism>
<dbReference type="InterPro" id="IPR001128">
    <property type="entry name" value="Cyt_P450"/>
</dbReference>
<dbReference type="FunFam" id="1.10.630.10:FF:000036">
    <property type="entry name" value="CYtochrome P450 family"/>
    <property type="match status" value="1"/>
</dbReference>
<evidence type="ECO:0008006" key="11">
    <source>
        <dbReference type="Google" id="ProtNLM"/>
    </source>
</evidence>
<dbReference type="GO" id="GO:0005737">
    <property type="term" value="C:cytoplasm"/>
    <property type="evidence" value="ECO:0007669"/>
    <property type="project" value="TreeGrafter"/>
</dbReference>
<dbReference type="PRINTS" id="PR00463">
    <property type="entry name" value="EP450I"/>
</dbReference>
<evidence type="ECO:0000256" key="5">
    <source>
        <dbReference type="ARBA" id="ARBA00023004"/>
    </source>
</evidence>
<evidence type="ECO:0000256" key="4">
    <source>
        <dbReference type="ARBA" id="ARBA00023002"/>
    </source>
</evidence>
<dbReference type="InterPro" id="IPR036396">
    <property type="entry name" value="Cyt_P450_sf"/>
</dbReference>
<dbReference type="GO" id="GO:0020037">
    <property type="term" value="F:heme binding"/>
    <property type="evidence" value="ECO:0007669"/>
    <property type="project" value="InterPro"/>
</dbReference>
<dbReference type="PANTHER" id="PTHR24300:SF403">
    <property type="entry name" value="CYTOCHROME P450 306A1"/>
    <property type="match status" value="1"/>
</dbReference>
<dbReference type="InterPro" id="IPR002401">
    <property type="entry name" value="Cyt_P450_E_grp-I"/>
</dbReference>
<name>A0A3S0ZFG6_ELYCH</name>
<sequence>PPTYQIYQPFASFSVDYKSIIKNNYFTDLPPRWFTSPGIVEASGPLWKENRTAVLSILRAFGMGRNVMAEKVEEEIHAYLEEVDKLDGKPADMKEITSRAVSNIICSFLLGQRFEYGDPYFSKFLTMFDQTVEAASAGTVHAWFPIVRHLPGDLFKAKRMIETQKFFDDFVRDFRKKVDDDETSGINQDNIISHYLKEMNEKNDKGQQTNMSDEGLGRVISDFMIAGSETTTSTILWFFLYMLHYPDVQRKIHEEMDEKIGTERSPKITDRSKMTYLNAAIMETQRIASIVPLGLFHRCTEETTVRGYTIPKDTYIMPHLDSALLSEKIWGDPHNFRPERFIDGKGNLLNPEELVPFSMGRRMCLGEALAKAELFLFTTHILQQYQLEPEHPGALPSFDSVLGITRAPKPFRIRLVKRDALEQ</sequence>
<dbReference type="GO" id="GO:0016712">
    <property type="term" value="F:oxidoreductase activity, acting on paired donors, with incorporation or reduction of molecular oxygen, reduced flavin or flavoprotein as one donor, and incorporation of one atom of oxygen"/>
    <property type="evidence" value="ECO:0007669"/>
    <property type="project" value="TreeGrafter"/>
</dbReference>
<dbReference type="GO" id="GO:0006082">
    <property type="term" value="P:organic acid metabolic process"/>
    <property type="evidence" value="ECO:0007669"/>
    <property type="project" value="TreeGrafter"/>
</dbReference>
<keyword evidence="4 8" id="KW-0560">Oxidoreductase</keyword>
<feature type="non-terminal residue" evidence="9">
    <location>
        <position position="1"/>
    </location>
</feature>
<dbReference type="STRING" id="188477.A0A3S0ZFG6"/>
<keyword evidence="7 8" id="KW-0349">Heme</keyword>
<gene>
    <name evidence="9" type="ORF">EGW08_015847</name>
</gene>
<keyword evidence="6 8" id="KW-0503">Monooxygenase</keyword>
<evidence type="ECO:0000313" key="9">
    <source>
        <dbReference type="EMBL" id="RUS76396.1"/>
    </source>
</evidence>
<evidence type="ECO:0000256" key="7">
    <source>
        <dbReference type="PIRSR" id="PIRSR602401-1"/>
    </source>
</evidence>
<evidence type="ECO:0000313" key="10">
    <source>
        <dbReference type="Proteomes" id="UP000271974"/>
    </source>
</evidence>
<keyword evidence="10" id="KW-1185">Reference proteome</keyword>